<protein>
    <recommendedName>
        <fullName evidence="4">non-specific serine/threonine protein kinase</fullName>
        <ecNumber evidence="4">2.7.11.1</ecNumber>
    </recommendedName>
</protein>
<feature type="transmembrane region" description="Helical" evidence="16">
    <location>
        <begin position="281"/>
        <end position="304"/>
    </location>
</feature>
<dbReference type="Gene3D" id="3.30.200.20">
    <property type="entry name" value="Phosphorylase Kinase, domain 1"/>
    <property type="match status" value="1"/>
</dbReference>
<keyword evidence="6" id="KW-0723">Serine/threonine-protein kinase</keyword>
<keyword evidence="9" id="KW-0430">Lectin</keyword>
<dbReference type="PANTHER" id="PTHR27007">
    <property type="match status" value="1"/>
</dbReference>
<keyword evidence="6" id="KW-0808">Transferase</keyword>
<evidence type="ECO:0000256" key="10">
    <source>
        <dbReference type="ARBA" id="ARBA00022741"/>
    </source>
</evidence>
<keyword evidence="6" id="KW-0418">Kinase</keyword>
<keyword evidence="14 19" id="KW-0675">Receptor</keyword>
<evidence type="ECO:0000256" key="15">
    <source>
        <dbReference type="ARBA" id="ARBA00023180"/>
    </source>
</evidence>
<evidence type="ECO:0000256" key="7">
    <source>
        <dbReference type="ARBA" id="ARBA00022692"/>
    </source>
</evidence>
<feature type="chain" id="PRO_5035752714" description="non-specific serine/threonine protein kinase" evidence="17">
    <location>
        <begin position="25"/>
        <end position="485"/>
    </location>
</feature>
<dbReference type="InterPro" id="IPR050528">
    <property type="entry name" value="L-type_Lectin-RKs"/>
</dbReference>
<keyword evidence="10" id="KW-0547">Nucleotide-binding</keyword>
<dbReference type="EMBL" id="JABFOF010000007">
    <property type="protein sequence ID" value="KAG2390172.1"/>
    <property type="molecule type" value="Genomic_DNA"/>
</dbReference>
<evidence type="ECO:0000256" key="9">
    <source>
        <dbReference type="ARBA" id="ARBA00022734"/>
    </source>
</evidence>
<dbReference type="GO" id="GO:0005524">
    <property type="term" value="F:ATP binding"/>
    <property type="evidence" value="ECO:0007669"/>
    <property type="project" value="UniProtKB-KW"/>
</dbReference>
<keyword evidence="11" id="KW-0067">ATP-binding</keyword>
<evidence type="ECO:0000256" key="5">
    <source>
        <dbReference type="ARBA" id="ARBA00022475"/>
    </source>
</evidence>
<proteinExistence type="inferred from homology"/>
<keyword evidence="12 16" id="KW-1133">Transmembrane helix</keyword>
<keyword evidence="8 17" id="KW-0732">Signal</keyword>
<dbReference type="GO" id="GO:0005886">
    <property type="term" value="C:plasma membrane"/>
    <property type="evidence" value="ECO:0007669"/>
    <property type="project" value="UniProtKB-SubCell"/>
</dbReference>
<feature type="domain" description="Legume lectin" evidence="18">
    <location>
        <begin position="27"/>
        <end position="263"/>
    </location>
</feature>
<dbReference type="EC" id="2.7.11.1" evidence="4"/>
<name>A0A8T0K1X6_PHAAN</name>
<evidence type="ECO:0000256" key="4">
    <source>
        <dbReference type="ARBA" id="ARBA00012513"/>
    </source>
</evidence>
<evidence type="ECO:0000313" key="19">
    <source>
        <dbReference type="EMBL" id="KAG2390172.1"/>
    </source>
</evidence>
<feature type="signal peptide" evidence="17">
    <location>
        <begin position="1"/>
        <end position="24"/>
    </location>
</feature>
<evidence type="ECO:0000256" key="12">
    <source>
        <dbReference type="ARBA" id="ARBA00022989"/>
    </source>
</evidence>
<dbReference type="Gene3D" id="1.10.510.10">
    <property type="entry name" value="Transferase(Phosphotransferase) domain 1"/>
    <property type="match status" value="1"/>
</dbReference>
<comment type="subcellular location">
    <subcellularLocation>
        <location evidence="1">Cell membrane</location>
    </subcellularLocation>
    <subcellularLocation>
        <location evidence="2">Membrane</location>
        <topology evidence="2">Single-pass type I membrane protein</topology>
    </subcellularLocation>
</comment>
<evidence type="ECO:0000256" key="11">
    <source>
        <dbReference type="ARBA" id="ARBA00022840"/>
    </source>
</evidence>
<dbReference type="Proteomes" id="UP000743370">
    <property type="component" value="Unassembled WGS sequence"/>
</dbReference>
<dbReference type="InterPro" id="IPR011009">
    <property type="entry name" value="Kinase-like_dom_sf"/>
</dbReference>
<dbReference type="SUPFAM" id="SSF49899">
    <property type="entry name" value="Concanavalin A-like lectins/glucanases"/>
    <property type="match status" value="1"/>
</dbReference>
<evidence type="ECO:0000256" key="3">
    <source>
        <dbReference type="ARBA" id="ARBA00007606"/>
    </source>
</evidence>
<evidence type="ECO:0000256" key="1">
    <source>
        <dbReference type="ARBA" id="ARBA00004236"/>
    </source>
</evidence>
<accession>A0A8T0K1X6</accession>
<dbReference type="InterPro" id="IPR001220">
    <property type="entry name" value="Legume_lectin_dom"/>
</dbReference>
<sequence>MKSFHNFKTCLLFYIFLVLPITVAQPLSFNVTNFNDTQTASLVGYAGVAKSENRSIVLNSLTDNGIGRAIYGLPLRFKNSSNRHVTDFSTRFSFTIDVSSKTDYGDGFAFFVAPLAYPIPSDSGGGGLGLYGANQDSIIAVEFDTFPNANVDPQMRHVGINNNSLVSLNSSFFDIESNIGNMGHALITYNSSAKFLAVSWFFEGTSSGFMPNTSLSYQIDLGEILPEWVTVGFSGATGASNEENVIHSWEFTSTLNSTPLNNKEKDGNNDIIVKYKFSVQVVAVAVSCSVLFMLVVAAVSWFIIIKKRRSEDGFGFNGAAMPRRFGYKELVAATNGFADDRRLGEGGTGQVYKGRTLTWGVRYNIALGVARALCYLHEEVEQASKESDMYGFGVVALEIGCGRRTYQDGEYNHVPLTNWVWKKYVDGDILDAVDEGLKGDYDVEEMRCLLTVGIWCTHPDHRQRPKAEQVINALKQETPLPMLSL</sequence>
<dbReference type="PROSITE" id="PS00307">
    <property type="entry name" value="LECTIN_LEGUME_BETA"/>
    <property type="match status" value="1"/>
</dbReference>
<dbReference type="InterPro" id="IPR019825">
    <property type="entry name" value="Lectin_legB_Mn/Ca_BS"/>
</dbReference>
<evidence type="ECO:0000256" key="17">
    <source>
        <dbReference type="SAM" id="SignalP"/>
    </source>
</evidence>
<dbReference type="AlphaFoldDB" id="A0A8T0K1X6"/>
<dbReference type="InterPro" id="IPR000985">
    <property type="entry name" value="Lectin_LegA_CS"/>
</dbReference>
<evidence type="ECO:0000259" key="18">
    <source>
        <dbReference type="Pfam" id="PF00139"/>
    </source>
</evidence>
<keyword evidence="15" id="KW-0325">Glycoprotein</keyword>
<keyword evidence="7 16" id="KW-0812">Transmembrane</keyword>
<dbReference type="Pfam" id="PF00139">
    <property type="entry name" value="Lectin_legB"/>
    <property type="match status" value="1"/>
</dbReference>
<keyword evidence="13 16" id="KW-0472">Membrane</keyword>
<dbReference type="Gene3D" id="2.60.120.200">
    <property type="match status" value="1"/>
</dbReference>
<dbReference type="GO" id="GO:0004674">
    <property type="term" value="F:protein serine/threonine kinase activity"/>
    <property type="evidence" value="ECO:0007669"/>
    <property type="project" value="UniProtKB-KW"/>
</dbReference>
<comment type="caution">
    <text evidence="19">The sequence shown here is derived from an EMBL/GenBank/DDBJ whole genome shotgun (WGS) entry which is preliminary data.</text>
</comment>
<reference evidence="19 20" key="1">
    <citation type="submission" date="2020-05" db="EMBL/GenBank/DDBJ databases">
        <title>Vigna angularis (adzuki bean) Var. LongXiaoDou No. 4 denovo assembly.</title>
        <authorList>
            <person name="Xiang H."/>
        </authorList>
    </citation>
    <scope>NUCLEOTIDE SEQUENCE [LARGE SCALE GENOMIC DNA]</scope>
    <source>
        <tissue evidence="19">Leaf</tissue>
    </source>
</reference>
<evidence type="ECO:0000256" key="6">
    <source>
        <dbReference type="ARBA" id="ARBA00022527"/>
    </source>
</evidence>
<evidence type="ECO:0000256" key="8">
    <source>
        <dbReference type="ARBA" id="ARBA00022729"/>
    </source>
</evidence>
<organism evidence="19 20">
    <name type="scientific">Phaseolus angularis</name>
    <name type="common">Azuki bean</name>
    <name type="synonym">Vigna angularis</name>
    <dbReference type="NCBI Taxonomy" id="3914"/>
    <lineage>
        <taxon>Eukaryota</taxon>
        <taxon>Viridiplantae</taxon>
        <taxon>Streptophyta</taxon>
        <taxon>Embryophyta</taxon>
        <taxon>Tracheophyta</taxon>
        <taxon>Spermatophyta</taxon>
        <taxon>Magnoliopsida</taxon>
        <taxon>eudicotyledons</taxon>
        <taxon>Gunneridae</taxon>
        <taxon>Pentapetalae</taxon>
        <taxon>rosids</taxon>
        <taxon>fabids</taxon>
        <taxon>Fabales</taxon>
        <taxon>Fabaceae</taxon>
        <taxon>Papilionoideae</taxon>
        <taxon>50 kb inversion clade</taxon>
        <taxon>NPAAA clade</taxon>
        <taxon>indigoferoid/millettioid clade</taxon>
        <taxon>Phaseoleae</taxon>
        <taxon>Vigna</taxon>
    </lineage>
</organism>
<dbReference type="PROSITE" id="PS00308">
    <property type="entry name" value="LECTIN_LEGUME_ALPHA"/>
    <property type="match status" value="1"/>
</dbReference>
<dbReference type="InterPro" id="IPR013320">
    <property type="entry name" value="ConA-like_dom_sf"/>
</dbReference>
<comment type="similarity">
    <text evidence="3">Belongs to the leguminous lectin family.</text>
</comment>
<keyword evidence="5" id="KW-1003">Cell membrane</keyword>
<evidence type="ECO:0000256" key="13">
    <source>
        <dbReference type="ARBA" id="ARBA00023136"/>
    </source>
</evidence>
<evidence type="ECO:0000256" key="16">
    <source>
        <dbReference type="SAM" id="Phobius"/>
    </source>
</evidence>
<evidence type="ECO:0000256" key="14">
    <source>
        <dbReference type="ARBA" id="ARBA00023170"/>
    </source>
</evidence>
<evidence type="ECO:0000313" key="20">
    <source>
        <dbReference type="Proteomes" id="UP000743370"/>
    </source>
</evidence>
<evidence type="ECO:0000256" key="2">
    <source>
        <dbReference type="ARBA" id="ARBA00004479"/>
    </source>
</evidence>
<dbReference type="CDD" id="cd06899">
    <property type="entry name" value="lectin_legume_LecRK_Arcelin_ConA"/>
    <property type="match status" value="1"/>
</dbReference>
<gene>
    <name evidence="19" type="ORF">HKW66_Vig0224220</name>
</gene>
<dbReference type="GO" id="GO:0030246">
    <property type="term" value="F:carbohydrate binding"/>
    <property type="evidence" value="ECO:0007669"/>
    <property type="project" value="UniProtKB-KW"/>
</dbReference>
<dbReference type="SUPFAM" id="SSF56112">
    <property type="entry name" value="Protein kinase-like (PK-like)"/>
    <property type="match status" value="1"/>
</dbReference>